<dbReference type="PANTHER" id="PTHR13158:SF5">
    <property type="entry name" value="NAD KINASE 2, MITOCHONDRIAL"/>
    <property type="match status" value="1"/>
</dbReference>
<dbReference type="RefSeq" id="WP_394832672.1">
    <property type="nucleotide sequence ID" value="NZ_CP089929.1"/>
</dbReference>
<reference evidence="1" key="1">
    <citation type="submission" date="2021-12" db="EMBL/GenBank/DDBJ databases">
        <title>Discovery of the Pendulisporaceae a myxobacterial family with distinct sporulation behavior and unique specialized metabolism.</title>
        <authorList>
            <person name="Garcia R."/>
            <person name="Popoff A."/>
            <person name="Bader C.D."/>
            <person name="Loehr J."/>
            <person name="Walesch S."/>
            <person name="Walt C."/>
            <person name="Boldt J."/>
            <person name="Bunk B."/>
            <person name="Haeckl F.J.F.P.J."/>
            <person name="Gunesch A.P."/>
            <person name="Birkelbach J."/>
            <person name="Nuebel U."/>
            <person name="Pietschmann T."/>
            <person name="Bach T."/>
            <person name="Mueller R."/>
        </authorList>
    </citation>
    <scope>NUCLEOTIDE SEQUENCE</scope>
    <source>
        <strain evidence="1">MSr11367</strain>
    </source>
</reference>
<evidence type="ECO:0008006" key="3">
    <source>
        <dbReference type="Google" id="ProtNLM"/>
    </source>
</evidence>
<dbReference type="InterPro" id="IPR017437">
    <property type="entry name" value="ATP-NAD_kinase_PpnK-typ_C"/>
</dbReference>
<name>A0ABZ2L1D9_9BACT</name>
<accession>A0ABZ2L1D9</accession>
<evidence type="ECO:0000313" key="2">
    <source>
        <dbReference type="Proteomes" id="UP001374803"/>
    </source>
</evidence>
<dbReference type="InterPro" id="IPR016064">
    <property type="entry name" value="NAD/diacylglycerol_kinase_sf"/>
</dbReference>
<dbReference type="Proteomes" id="UP001374803">
    <property type="component" value="Chromosome"/>
</dbReference>
<protein>
    <recommendedName>
        <fullName evidence="3">NAD kinase</fullName>
    </recommendedName>
</protein>
<dbReference type="Gene3D" id="2.60.200.30">
    <property type="entry name" value="Probable inorganic polyphosphate/atp-NAD kinase, domain 2"/>
    <property type="match status" value="1"/>
</dbReference>
<evidence type="ECO:0000313" key="1">
    <source>
        <dbReference type="EMBL" id="WXB03045.1"/>
    </source>
</evidence>
<organism evidence="1 2">
    <name type="scientific">Pendulispora rubella</name>
    <dbReference type="NCBI Taxonomy" id="2741070"/>
    <lineage>
        <taxon>Bacteria</taxon>
        <taxon>Pseudomonadati</taxon>
        <taxon>Myxococcota</taxon>
        <taxon>Myxococcia</taxon>
        <taxon>Myxococcales</taxon>
        <taxon>Sorangiineae</taxon>
        <taxon>Pendulisporaceae</taxon>
        <taxon>Pendulispora</taxon>
    </lineage>
</organism>
<proteinExistence type="predicted"/>
<sequence>MSKVPRVVVVTRPTDYEALIARHGTREQARFFSKTRGVSLDETEARHHRFHGAVQTLTQAIPTAWRRIRLGRADLAQFVFEPDDIVAAVGQDGLVANVAKYLSGQLVIGLNPDPEVYPGVLVRHRPEEAASLLAAAASDNCTVQTRTMVEARLPDGQRLLALNEIFVGHTSHQSARYRLHRGEQQERHSSSGLIVSTGTGATGWALSIHRQLRTACALPSPEEPKLAFFVREPWPSIATGTSLASGLLDGREGLDVVSEMNEGGTLFGDGIEQDRIELPWGTHVTLRVAPERLRVASTKAA</sequence>
<keyword evidence="2" id="KW-1185">Reference proteome</keyword>
<gene>
    <name evidence="1" type="ORF">LVJ94_39830</name>
</gene>
<dbReference type="EMBL" id="CP089983">
    <property type="protein sequence ID" value="WXB03045.1"/>
    <property type="molecule type" value="Genomic_DNA"/>
</dbReference>
<dbReference type="PANTHER" id="PTHR13158">
    <property type="match status" value="1"/>
</dbReference>
<dbReference type="SUPFAM" id="SSF111331">
    <property type="entry name" value="NAD kinase/diacylglycerol kinase-like"/>
    <property type="match status" value="1"/>
</dbReference>